<dbReference type="Proteomes" id="UP000827892">
    <property type="component" value="Chromosome X"/>
</dbReference>
<name>A0AAE9CXF9_CAEBR</name>
<dbReference type="InterPro" id="IPR017972">
    <property type="entry name" value="Cyt_P450_CS"/>
</dbReference>
<dbReference type="AlphaFoldDB" id="A0AAE9CXF9"/>
<keyword evidence="11" id="KW-0503">Monooxygenase</keyword>
<keyword evidence="7" id="KW-0256">Endoplasmic reticulum</keyword>
<dbReference type="EMBL" id="CP090896">
    <property type="protein sequence ID" value="ULT84224.1"/>
    <property type="molecule type" value="Genomic_DNA"/>
</dbReference>
<gene>
    <name evidence="13" type="ORF">L3Y34_013103</name>
</gene>
<evidence type="ECO:0000256" key="7">
    <source>
        <dbReference type="ARBA" id="ARBA00022824"/>
    </source>
</evidence>
<dbReference type="PANTHER" id="PTHR24284:SF11">
    <property type="entry name" value="CYTOCHROME P450 FAMILY"/>
    <property type="match status" value="1"/>
</dbReference>
<dbReference type="GO" id="GO:0004497">
    <property type="term" value="F:monooxygenase activity"/>
    <property type="evidence" value="ECO:0007669"/>
    <property type="project" value="UniProtKB-KW"/>
</dbReference>
<dbReference type="InterPro" id="IPR002401">
    <property type="entry name" value="Cyt_P450_E_grp-I"/>
</dbReference>
<evidence type="ECO:0000256" key="9">
    <source>
        <dbReference type="ARBA" id="ARBA00023002"/>
    </source>
</evidence>
<keyword evidence="8" id="KW-0492">Microsome</keyword>
<evidence type="ECO:0000256" key="8">
    <source>
        <dbReference type="ARBA" id="ARBA00022848"/>
    </source>
</evidence>
<dbReference type="FunFam" id="1.10.630.10:FF:000238">
    <property type="entry name" value="Cytochrome P450 2A6"/>
    <property type="match status" value="1"/>
</dbReference>
<evidence type="ECO:0000313" key="13">
    <source>
        <dbReference type="EMBL" id="ULT84224.1"/>
    </source>
</evidence>
<dbReference type="GO" id="GO:0005789">
    <property type="term" value="C:endoplasmic reticulum membrane"/>
    <property type="evidence" value="ECO:0007669"/>
    <property type="project" value="UniProtKB-SubCell"/>
</dbReference>
<dbReference type="PANTHER" id="PTHR24284">
    <property type="entry name" value="CYTOCHROME P450 FAMILY"/>
    <property type="match status" value="1"/>
</dbReference>
<dbReference type="PRINTS" id="PR00463">
    <property type="entry name" value="EP450I"/>
</dbReference>
<dbReference type="GO" id="GO:0020037">
    <property type="term" value="F:heme binding"/>
    <property type="evidence" value="ECO:0007669"/>
    <property type="project" value="InterPro"/>
</dbReference>
<evidence type="ECO:0000256" key="6">
    <source>
        <dbReference type="ARBA" id="ARBA00022723"/>
    </source>
</evidence>
<evidence type="ECO:0000256" key="4">
    <source>
        <dbReference type="ARBA" id="ARBA00010617"/>
    </source>
</evidence>
<evidence type="ECO:0000313" key="14">
    <source>
        <dbReference type="Proteomes" id="UP000827892"/>
    </source>
</evidence>
<proteinExistence type="inferred from homology"/>
<comment type="similarity">
    <text evidence="4">Belongs to the cytochrome P450 family.</text>
</comment>
<evidence type="ECO:0000256" key="11">
    <source>
        <dbReference type="ARBA" id="ARBA00023033"/>
    </source>
</evidence>
<evidence type="ECO:0008006" key="15">
    <source>
        <dbReference type="Google" id="ProtNLM"/>
    </source>
</evidence>
<dbReference type="SUPFAM" id="SSF48264">
    <property type="entry name" value="Cytochrome P450"/>
    <property type="match status" value="3"/>
</dbReference>
<dbReference type="GO" id="GO:0016705">
    <property type="term" value="F:oxidoreductase activity, acting on paired donors, with incorporation or reduction of molecular oxygen"/>
    <property type="evidence" value="ECO:0007669"/>
    <property type="project" value="InterPro"/>
</dbReference>
<keyword evidence="6" id="KW-0479">Metal-binding</keyword>
<reference evidence="13 14" key="1">
    <citation type="submission" date="2022-05" db="EMBL/GenBank/DDBJ databases">
        <title>Chromosome-level reference genomes for two strains of Caenorhabditis briggsae: an improved platform for comparative genomics.</title>
        <authorList>
            <person name="Stevens L."/>
            <person name="Andersen E.C."/>
        </authorList>
    </citation>
    <scope>NUCLEOTIDE SEQUENCE [LARGE SCALE GENOMIC DNA]</scope>
    <source>
        <strain evidence="13">QX1410_ONT</strain>
        <tissue evidence="13">Whole-organism</tissue>
    </source>
</reference>
<keyword evidence="12" id="KW-0472">Membrane</keyword>
<comment type="cofactor">
    <cofactor evidence="1">
        <name>heme</name>
        <dbReference type="ChEBI" id="CHEBI:30413"/>
    </cofactor>
</comment>
<protein>
    <recommendedName>
        <fullName evidence="15">CYtochrome P450 family</fullName>
    </recommendedName>
</protein>
<dbReference type="Gene3D" id="1.10.630.10">
    <property type="entry name" value="Cytochrome P450"/>
    <property type="match status" value="3"/>
</dbReference>
<dbReference type="PROSITE" id="PS00086">
    <property type="entry name" value="CYTOCHROME_P450"/>
    <property type="match status" value="2"/>
</dbReference>
<organism evidence="13 14">
    <name type="scientific">Caenorhabditis briggsae</name>
    <dbReference type="NCBI Taxonomy" id="6238"/>
    <lineage>
        <taxon>Eukaryota</taxon>
        <taxon>Metazoa</taxon>
        <taxon>Ecdysozoa</taxon>
        <taxon>Nematoda</taxon>
        <taxon>Chromadorea</taxon>
        <taxon>Rhabditida</taxon>
        <taxon>Rhabditina</taxon>
        <taxon>Rhabditomorpha</taxon>
        <taxon>Rhabditoidea</taxon>
        <taxon>Rhabditidae</taxon>
        <taxon>Peloderinae</taxon>
        <taxon>Caenorhabditis</taxon>
    </lineage>
</organism>
<dbReference type="Pfam" id="PF00067">
    <property type="entry name" value="p450"/>
    <property type="match status" value="5"/>
</dbReference>
<comment type="subcellular location">
    <subcellularLocation>
        <location evidence="3">Endoplasmic reticulum membrane</location>
        <topology evidence="3">Peripheral membrane protein</topology>
    </subcellularLocation>
    <subcellularLocation>
        <location evidence="2">Microsome membrane</location>
        <topology evidence="2">Peripheral membrane protein</topology>
    </subcellularLocation>
</comment>
<evidence type="ECO:0000256" key="5">
    <source>
        <dbReference type="ARBA" id="ARBA00022617"/>
    </source>
</evidence>
<sequence>MSVLIVAFLVFVITYIAHFYWKVSKYPKGPFPLPLIGNVLQFPDKNIHIYFDELAKTYGPCFTLWTPLPAVVITDYDYLKDAFVTQGEAFIMRAERPPETLLQPHINTGVLASSGENWRLQRRTSLKILRDFGLGRNLMEEQVMRSVHEMLHQIENITDKKKVDMFWPIQLCVGNVINESLFGYHYKYEDADRFKTFVQYQGFIEEEVAIQIKEYDGESEPDNFVHAYMQQMKQTGNPGLDMPNLCASVLDFWLAGMETTSNSLRWHLAYMMKYPEIQDNVRKEIFEVVGASRLPSMSDKPNMPYTQSVIHEVQRHSNMIPMLGSHTNTEDIIVKGQNVPTGTVIFAQVWSILKNDSVFDESHKFNPSRYLQADGKTLNKAVLERTIPFSIGKRNCVGEGLARMELFLIFSALIQKYEFVPNDNVDLTPVWGGVLTSKPYTCQLIPQAFPGQNIHIYFDDLSKTYGPCFTLWTPLPAVVITDYDYLKDAFVTQGEAFIMRAERPPETLLQPHINTGVLASSGENWRLQRRTSLKILRDFGLGRNLMEEQVMRSVHEMLHQIENITDKKKVDMFWPIQLCVGNVINESLFGYHYKYEDADRFKTFVQYQGFIEEEVASQIKEYDGESEPDNFVHAYMQQMKQTGNPGLDMPNLCASVLDFWLAGMETTSNSLRWHLAYMMKYPEIQDNVRKEIFEVVGASRLPSMSDKPNMPYTQSVIHEVQRHSNMIPMLGSHTNTEDIIVKGQNVPTGTVIFAQVWSILKNDSVFDESHKFNPSRYLQADGKTLNKAVLERTIPFSIGKRNCVGEGLARMELFLIFSALIQKYEFVPNDNVDLTPVWGGVLTSKPYTCQLIPQAFPGQNIHIYFDDLSKTYGPCFTLWTPLPAVVITDYDYLKGAFVNQGEAFIMRAERPPETLLQAHLNTGILQSSGENWRL</sequence>
<evidence type="ECO:0000256" key="3">
    <source>
        <dbReference type="ARBA" id="ARBA00004406"/>
    </source>
</evidence>
<evidence type="ECO:0000256" key="1">
    <source>
        <dbReference type="ARBA" id="ARBA00001971"/>
    </source>
</evidence>
<accession>A0AAE9CXF9</accession>
<keyword evidence="9" id="KW-0560">Oxidoreductase</keyword>
<evidence type="ECO:0000256" key="10">
    <source>
        <dbReference type="ARBA" id="ARBA00023004"/>
    </source>
</evidence>
<dbReference type="GO" id="GO:0005506">
    <property type="term" value="F:iron ion binding"/>
    <property type="evidence" value="ECO:0007669"/>
    <property type="project" value="InterPro"/>
</dbReference>
<dbReference type="InterPro" id="IPR036396">
    <property type="entry name" value="Cyt_P450_sf"/>
</dbReference>
<dbReference type="InterPro" id="IPR001128">
    <property type="entry name" value="Cyt_P450"/>
</dbReference>
<evidence type="ECO:0000256" key="2">
    <source>
        <dbReference type="ARBA" id="ARBA00004174"/>
    </source>
</evidence>
<dbReference type="PRINTS" id="PR00385">
    <property type="entry name" value="P450"/>
</dbReference>
<keyword evidence="5" id="KW-0349">Heme</keyword>
<keyword evidence="10" id="KW-0408">Iron</keyword>
<dbReference type="CDD" id="cd20617">
    <property type="entry name" value="CYP1_2-like"/>
    <property type="match status" value="2"/>
</dbReference>
<evidence type="ECO:0000256" key="12">
    <source>
        <dbReference type="ARBA" id="ARBA00023136"/>
    </source>
</evidence>